<keyword evidence="16" id="KW-1185">Reference proteome</keyword>
<evidence type="ECO:0000313" key="16">
    <source>
        <dbReference type="Proteomes" id="UP000215902"/>
    </source>
</evidence>
<dbReference type="EMBL" id="NIVC01001641">
    <property type="protein sequence ID" value="PAA65534.1"/>
    <property type="molecule type" value="Genomic_DNA"/>
</dbReference>
<evidence type="ECO:0000256" key="10">
    <source>
        <dbReference type="RuleBase" id="RU361185"/>
    </source>
</evidence>
<name>A0A267EX31_9PLAT</name>
<evidence type="ECO:0000256" key="11">
    <source>
        <dbReference type="SAM" id="SignalP"/>
    </source>
</evidence>
<feature type="chain" id="PRO_5013397534" description="Glucosidase II subunit alpha" evidence="11">
    <location>
        <begin position="20"/>
        <end position="929"/>
    </location>
</feature>
<evidence type="ECO:0000313" key="15">
    <source>
        <dbReference type="EMBL" id="PAA65534.1"/>
    </source>
</evidence>
<dbReference type="GO" id="GO:0006491">
    <property type="term" value="P:N-glycan processing"/>
    <property type="evidence" value="ECO:0007669"/>
    <property type="project" value="TreeGrafter"/>
</dbReference>
<dbReference type="SUPFAM" id="SSF51011">
    <property type="entry name" value="Glycosyl hydrolase domain"/>
    <property type="match status" value="1"/>
</dbReference>
<keyword evidence="7" id="KW-0325">Glycoprotein</keyword>
<protein>
    <recommendedName>
        <fullName evidence="9">Glucosidase II subunit alpha</fullName>
    </recommendedName>
</protein>
<dbReference type="STRING" id="282301.A0A267EX31"/>
<evidence type="ECO:0000256" key="9">
    <source>
        <dbReference type="ARBA" id="ARBA00042895"/>
    </source>
</evidence>
<dbReference type="OrthoDB" id="3237269at2759"/>
<evidence type="ECO:0000256" key="3">
    <source>
        <dbReference type="ARBA" id="ARBA00007806"/>
    </source>
</evidence>
<comment type="pathway">
    <text evidence="2">Glycan metabolism; N-glycan metabolism.</text>
</comment>
<evidence type="ECO:0000259" key="13">
    <source>
        <dbReference type="Pfam" id="PF13802"/>
    </source>
</evidence>
<dbReference type="Gene3D" id="2.60.40.1760">
    <property type="entry name" value="glycosyl hydrolase (family 31)"/>
    <property type="match status" value="1"/>
</dbReference>
<dbReference type="Pfam" id="PF01055">
    <property type="entry name" value="Glyco_hydro_31_2nd"/>
    <property type="match status" value="1"/>
</dbReference>
<comment type="caution">
    <text evidence="15">The sequence shown here is derived from an EMBL/GenBank/DDBJ whole genome shotgun (WGS) entry which is preliminary data.</text>
</comment>
<dbReference type="InterPro" id="IPR011013">
    <property type="entry name" value="Gal_mutarotase_sf_dom"/>
</dbReference>
<comment type="similarity">
    <text evidence="3 10">Belongs to the glycosyl hydrolase 31 family.</text>
</comment>
<reference evidence="15 16" key="1">
    <citation type="submission" date="2017-06" db="EMBL/GenBank/DDBJ databases">
        <title>A platform for efficient transgenesis in Macrostomum lignano, a flatworm model organism for stem cell research.</title>
        <authorList>
            <person name="Berezikov E."/>
        </authorList>
    </citation>
    <scope>NUCLEOTIDE SEQUENCE [LARGE SCALE GENOMIC DNA]</scope>
    <source>
        <strain evidence="15">DV1</strain>
        <tissue evidence="15">Whole organism</tissue>
    </source>
</reference>
<dbReference type="GO" id="GO:0005783">
    <property type="term" value="C:endoplasmic reticulum"/>
    <property type="evidence" value="ECO:0007669"/>
    <property type="project" value="UniProtKB-SubCell"/>
</dbReference>
<evidence type="ECO:0000256" key="1">
    <source>
        <dbReference type="ARBA" id="ARBA00004240"/>
    </source>
</evidence>
<gene>
    <name evidence="15" type="ORF">BOX15_Mlig007996g1</name>
</gene>
<dbReference type="Pfam" id="PF13802">
    <property type="entry name" value="Gal_mutarotas_2"/>
    <property type="match status" value="1"/>
</dbReference>
<proteinExistence type="inferred from homology"/>
<dbReference type="GO" id="GO:0005975">
    <property type="term" value="P:carbohydrate metabolic process"/>
    <property type="evidence" value="ECO:0007669"/>
    <property type="project" value="InterPro"/>
</dbReference>
<dbReference type="GO" id="GO:0090599">
    <property type="term" value="F:alpha-glucosidase activity"/>
    <property type="evidence" value="ECO:0007669"/>
    <property type="project" value="UniProtKB-ARBA"/>
</dbReference>
<organism evidence="15 16">
    <name type="scientific">Macrostomum lignano</name>
    <dbReference type="NCBI Taxonomy" id="282301"/>
    <lineage>
        <taxon>Eukaryota</taxon>
        <taxon>Metazoa</taxon>
        <taxon>Spiralia</taxon>
        <taxon>Lophotrochozoa</taxon>
        <taxon>Platyhelminthes</taxon>
        <taxon>Rhabditophora</taxon>
        <taxon>Macrostomorpha</taxon>
        <taxon>Macrostomida</taxon>
        <taxon>Macrostomidae</taxon>
        <taxon>Macrostomum</taxon>
    </lineage>
</organism>
<keyword evidence="6" id="KW-0256">Endoplasmic reticulum</keyword>
<evidence type="ECO:0000256" key="7">
    <source>
        <dbReference type="ARBA" id="ARBA00023180"/>
    </source>
</evidence>
<dbReference type="Gene3D" id="2.60.40.1180">
    <property type="entry name" value="Golgi alpha-mannosidase II"/>
    <property type="match status" value="2"/>
</dbReference>
<feature type="domain" description="Glycosyl hydrolase family 31 C-terminal" evidence="14">
    <location>
        <begin position="698"/>
        <end position="785"/>
    </location>
</feature>
<dbReference type="Proteomes" id="UP000215902">
    <property type="component" value="Unassembled WGS sequence"/>
</dbReference>
<comment type="subcellular location">
    <subcellularLocation>
        <location evidence="1">Endoplasmic reticulum</location>
    </subcellularLocation>
</comment>
<dbReference type="InterPro" id="IPR013780">
    <property type="entry name" value="Glyco_hydro_b"/>
</dbReference>
<feature type="domain" description="Glycoside hydrolase family 31 N-terminal" evidence="13">
    <location>
        <begin position="89"/>
        <end position="304"/>
    </location>
</feature>
<dbReference type="SUPFAM" id="SSF74650">
    <property type="entry name" value="Galactose mutarotase-like"/>
    <property type="match status" value="1"/>
</dbReference>
<dbReference type="GO" id="GO:0030246">
    <property type="term" value="F:carbohydrate binding"/>
    <property type="evidence" value="ECO:0007669"/>
    <property type="project" value="InterPro"/>
</dbReference>
<evidence type="ECO:0000256" key="4">
    <source>
        <dbReference type="ARBA" id="ARBA00022729"/>
    </source>
</evidence>
<evidence type="ECO:0000256" key="5">
    <source>
        <dbReference type="ARBA" id="ARBA00022801"/>
    </source>
</evidence>
<feature type="signal peptide" evidence="11">
    <location>
        <begin position="1"/>
        <end position="19"/>
    </location>
</feature>
<feature type="domain" description="Glycoside hydrolase family 31 TIM barrel" evidence="12">
    <location>
        <begin position="368"/>
        <end position="690"/>
    </location>
</feature>
<dbReference type="InterPro" id="IPR017853">
    <property type="entry name" value="GH"/>
</dbReference>
<dbReference type="AlphaFoldDB" id="A0A267EX31"/>
<dbReference type="InterPro" id="IPR000322">
    <property type="entry name" value="Glyco_hydro_31_TIM"/>
</dbReference>
<dbReference type="Pfam" id="PF21365">
    <property type="entry name" value="Glyco_hydro_31_3rd"/>
    <property type="match status" value="1"/>
</dbReference>
<keyword evidence="8 10" id="KW-0326">Glycosidase</keyword>
<dbReference type="InterPro" id="IPR048395">
    <property type="entry name" value="Glyco_hydro_31_C"/>
</dbReference>
<evidence type="ECO:0000256" key="2">
    <source>
        <dbReference type="ARBA" id="ARBA00004833"/>
    </source>
</evidence>
<accession>A0A267EX31</accession>
<evidence type="ECO:0000259" key="14">
    <source>
        <dbReference type="Pfam" id="PF21365"/>
    </source>
</evidence>
<sequence length="929" mass="104163">MRWFVFFGFLLVWVSLCVCVDRSNFKTCEQSGFCKRHRKFATAQDAAEAEGANQYQVDPASIATDDNGLSAALVDAATGKRLSLRLARVATVTGRTFRLKINEFADEAKRPRFEPAPGDSLVADVAEAPVAIDNKQLDGNLYVLEAKDGAKSDAAKAKAVLQLKPFRVDCLLNDRPLISVNSKSRLMWEFHQQKPDDSADNSDGLYDEEFKGHRDAKPHGSSSVGMDVAFPGFEHVYGIPEHADSLALRSTAGGEPYRLYNLDVFEYELNNPMALYGSVPLVYAHSANNTAGAFWHNPSETWVDVQSSKSSGGGLSALLTSFVKSASPSEALTETHWMSESGVIDLFLLLSDTPLGAFRQYASLTGTTPLPPIFSIAYHQCRWNYNDETDVLEVDRNFDENDIPYDVIWLDIEHTDGKRYFTWDSNKFPNPQGMLDKLNAKGRQLVTVVDPHIKRDDNWALYQRVRDGDIAVKSHKDDGLYDGWCWPGSSVWPDFIDPAVRKWWANEFKDYVAAYTWNDMGEPSVFNGPEVTMHKDAKHHNGWEHREVHNLYGALVHQASWDGQLVKSPQRRPFVLTRAFFAGSQRTAAVWTGDNAANWDHLKASVPMVLSLSITGITFSGADVGGFFGNTDPELLVRWYQAGSLQPFFRAHAHLDTRRREPWLLDAQYKEAIRSAILLRYTLLPYLYTQFYLSARDGRPVMAPLWVYYPKDEATFSMDDQHLLGPDLLFKPVTEAGATSLSVYLPKDSIWYRHDTWEGFGGGQTVSLSVSLTTMSLFYRAGGIVARRDRPRRSSAAMRRDPVTLVVLLGGRDRRASGHLYLDDGYSLEHKTSSAYLHCRFNYADGSLTNTLVHSSPAYADADRIKVERLIFVGVRTRPKSVVLPDGGVGEFTYTEQSRLLVIRRPNLPVAKAWTVRLMDASASGHDEL</sequence>
<keyword evidence="4 11" id="KW-0732">Signal</keyword>
<dbReference type="CDD" id="cd14752">
    <property type="entry name" value="GH31_N"/>
    <property type="match status" value="1"/>
</dbReference>
<evidence type="ECO:0000256" key="8">
    <source>
        <dbReference type="ARBA" id="ARBA00023295"/>
    </source>
</evidence>
<evidence type="ECO:0000259" key="12">
    <source>
        <dbReference type="Pfam" id="PF01055"/>
    </source>
</evidence>
<dbReference type="SUPFAM" id="SSF51445">
    <property type="entry name" value="(Trans)glycosidases"/>
    <property type="match status" value="1"/>
</dbReference>
<dbReference type="PANTHER" id="PTHR22762">
    <property type="entry name" value="ALPHA-GLUCOSIDASE"/>
    <property type="match status" value="1"/>
</dbReference>
<evidence type="ECO:0000256" key="6">
    <source>
        <dbReference type="ARBA" id="ARBA00022824"/>
    </source>
</evidence>
<dbReference type="PANTHER" id="PTHR22762:SF54">
    <property type="entry name" value="BCDNA.GH04962"/>
    <property type="match status" value="1"/>
</dbReference>
<keyword evidence="5 10" id="KW-0378">Hydrolase</keyword>
<dbReference type="CDD" id="cd06603">
    <property type="entry name" value="GH31_GANC_GANAB_alpha"/>
    <property type="match status" value="1"/>
</dbReference>
<dbReference type="Gene3D" id="3.20.20.80">
    <property type="entry name" value="Glycosidases"/>
    <property type="match status" value="1"/>
</dbReference>
<dbReference type="InterPro" id="IPR025887">
    <property type="entry name" value="Glyco_hydro_31_N_dom"/>
</dbReference>